<evidence type="ECO:0000256" key="5">
    <source>
        <dbReference type="ARBA" id="ARBA00022962"/>
    </source>
</evidence>
<proteinExistence type="inferred from homology"/>
<dbReference type="AlphaFoldDB" id="A0A415E513"/>
<keyword evidence="6 10" id="KW-0368">Histidine biosynthesis</keyword>
<dbReference type="PANTHER" id="PTHR42701">
    <property type="entry name" value="IMIDAZOLE GLYCEROL PHOSPHATE SYNTHASE SUBUNIT HISH"/>
    <property type="match status" value="1"/>
</dbReference>
<dbReference type="EC" id="4.3.2.10" evidence="10"/>
<dbReference type="Proteomes" id="UP000284841">
    <property type="component" value="Unassembled WGS sequence"/>
</dbReference>
<dbReference type="CDD" id="cd01748">
    <property type="entry name" value="GATase1_IGP_Synthase"/>
    <property type="match status" value="1"/>
</dbReference>
<feature type="active site" evidence="10 11">
    <location>
        <position position="189"/>
    </location>
</feature>
<dbReference type="PROSITE" id="PS51274">
    <property type="entry name" value="GATASE_COBBQ"/>
    <property type="match status" value="1"/>
</dbReference>
<organism evidence="13 14">
    <name type="scientific">Emergencia timonensis</name>
    <dbReference type="NCBI Taxonomy" id="1776384"/>
    <lineage>
        <taxon>Bacteria</taxon>
        <taxon>Bacillati</taxon>
        <taxon>Bacillota</taxon>
        <taxon>Clostridia</taxon>
        <taxon>Peptostreptococcales</taxon>
        <taxon>Anaerovoracaceae</taxon>
        <taxon>Emergencia</taxon>
    </lineage>
</organism>
<evidence type="ECO:0000256" key="6">
    <source>
        <dbReference type="ARBA" id="ARBA00023102"/>
    </source>
</evidence>
<evidence type="ECO:0000256" key="9">
    <source>
        <dbReference type="ARBA" id="ARBA00049534"/>
    </source>
</evidence>
<keyword evidence="4 10" id="KW-0378">Hydrolase</keyword>
<name>A0A415E513_9FIRM</name>
<dbReference type="InterPro" id="IPR017926">
    <property type="entry name" value="GATASE"/>
</dbReference>
<comment type="catalytic activity">
    <reaction evidence="8 10">
        <text>5-[(5-phospho-1-deoxy-D-ribulos-1-ylimino)methylamino]-1-(5-phospho-beta-D-ribosyl)imidazole-4-carboxamide + L-glutamine = D-erythro-1-(imidazol-4-yl)glycerol 3-phosphate + 5-amino-1-(5-phospho-beta-D-ribosyl)imidazole-4-carboxamide + L-glutamate + H(+)</text>
        <dbReference type="Rhea" id="RHEA:24793"/>
        <dbReference type="ChEBI" id="CHEBI:15378"/>
        <dbReference type="ChEBI" id="CHEBI:29985"/>
        <dbReference type="ChEBI" id="CHEBI:58278"/>
        <dbReference type="ChEBI" id="CHEBI:58359"/>
        <dbReference type="ChEBI" id="CHEBI:58475"/>
        <dbReference type="ChEBI" id="CHEBI:58525"/>
        <dbReference type="EC" id="4.3.2.10"/>
    </reaction>
</comment>
<dbReference type="OrthoDB" id="9807137at2"/>
<feature type="active site" description="Nucleophile" evidence="10 11">
    <location>
        <position position="79"/>
    </location>
</feature>
<evidence type="ECO:0000256" key="7">
    <source>
        <dbReference type="ARBA" id="ARBA00023239"/>
    </source>
</evidence>
<keyword evidence="14" id="KW-1185">Reference proteome</keyword>
<comment type="function">
    <text evidence="10">IGPS catalyzes the conversion of PRFAR and glutamine to IGP, AICAR and glutamate. The HisH subunit catalyzes the hydrolysis of glutamine to glutamate and ammonia as part of the synthesis of IGP and AICAR. The resulting ammonia molecule is channeled to the active site of HisF.</text>
</comment>
<comment type="subunit">
    <text evidence="2 10">Heterodimer of HisH and HisF.</text>
</comment>
<sequence>MIAIVDYGVGNIFSLYSSFKSIGAEVVLTGDADEIRAADKIILPGVGAFGDAAEKLRDSGLAKVITAQAAWGKPLLGICLGMQLLFEKSHEYGEHDGLGLIKGDIVTMEGVVPSDYKVPHIGWNSLRFPKGKEKSPLFKYIEEGDFVYFVHTYFGTNCEDSVIATTEYGAELTAAVARDNVYGVQFHPEKSGDVGMKILKGFITL</sequence>
<dbReference type="Gene3D" id="3.40.50.880">
    <property type="match status" value="1"/>
</dbReference>
<evidence type="ECO:0000256" key="1">
    <source>
        <dbReference type="ARBA" id="ARBA00005091"/>
    </source>
</evidence>
<evidence type="ECO:0000256" key="4">
    <source>
        <dbReference type="ARBA" id="ARBA00022801"/>
    </source>
</evidence>
<keyword evidence="7 10" id="KW-0456">Lyase</keyword>
<evidence type="ECO:0000259" key="12">
    <source>
        <dbReference type="Pfam" id="PF00117"/>
    </source>
</evidence>
<evidence type="ECO:0000256" key="8">
    <source>
        <dbReference type="ARBA" id="ARBA00047838"/>
    </source>
</evidence>
<comment type="caution">
    <text evidence="13">The sequence shown here is derived from an EMBL/GenBank/DDBJ whole genome shotgun (WGS) entry which is preliminary data.</text>
</comment>
<evidence type="ECO:0000256" key="3">
    <source>
        <dbReference type="ARBA" id="ARBA00022605"/>
    </source>
</evidence>
<dbReference type="NCBIfam" id="TIGR01855">
    <property type="entry name" value="IMP_synth_hisH"/>
    <property type="match status" value="1"/>
</dbReference>
<comment type="pathway">
    <text evidence="1 10">Amino-acid biosynthesis; L-histidine biosynthesis; L-histidine from 5-phospho-alpha-D-ribose 1-diphosphate: step 5/9.</text>
</comment>
<dbReference type="GO" id="GO:0004359">
    <property type="term" value="F:glutaminase activity"/>
    <property type="evidence" value="ECO:0007669"/>
    <property type="project" value="UniProtKB-EC"/>
</dbReference>
<dbReference type="InterPro" id="IPR029062">
    <property type="entry name" value="Class_I_gatase-like"/>
</dbReference>
<dbReference type="GO" id="GO:0005737">
    <property type="term" value="C:cytoplasm"/>
    <property type="evidence" value="ECO:0007669"/>
    <property type="project" value="UniProtKB-SubCell"/>
</dbReference>
<dbReference type="GO" id="GO:0000107">
    <property type="term" value="F:imidazoleglycerol-phosphate synthase activity"/>
    <property type="evidence" value="ECO:0007669"/>
    <property type="project" value="UniProtKB-UniRule"/>
</dbReference>
<dbReference type="InterPro" id="IPR010139">
    <property type="entry name" value="Imidazole-glycPsynth_HisH"/>
</dbReference>
<feature type="domain" description="Glutamine amidotransferase" evidence="12">
    <location>
        <begin position="4"/>
        <end position="202"/>
    </location>
</feature>
<evidence type="ECO:0000313" key="13">
    <source>
        <dbReference type="EMBL" id="RHJ88679.1"/>
    </source>
</evidence>
<feature type="active site" evidence="10 11">
    <location>
        <position position="187"/>
    </location>
</feature>
<protein>
    <recommendedName>
        <fullName evidence="10">Imidazole glycerol phosphate synthase subunit HisH</fullName>
        <ecNumber evidence="10">4.3.2.10</ecNumber>
    </recommendedName>
    <alternativeName>
        <fullName evidence="10">IGP synthase glutaminase subunit</fullName>
        <ecNumber evidence="10">3.5.1.2</ecNumber>
    </alternativeName>
    <alternativeName>
        <fullName evidence="10">IGP synthase subunit HisH</fullName>
    </alternativeName>
    <alternativeName>
        <fullName evidence="10">ImGP synthase subunit HisH</fullName>
        <shortName evidence="10">IGPS subunit HisH</shortName>
    </alternativeName>
</protein>
<dbReference type="PANTHER" id="PTHR42701:SF1">
    <property type="entry name" value="IMIDAZOLE GLYCEROL PHOSPHATE SYNTHASE SUBUNIT HISH"/>
    <property type="match status" value="1"/>
</dbReference>
<keyword evidence="5 10" id="KW-0315">Glutamine amidotransferase</keyword>
<dbReference type="Pfam" id="PF00117">
    <property type="entry name" value="GATase"/>
    <property type="match status" value="1"/>
</dbReference>
<dbReference type="SUPFAM" id="SSF52317">
    <property type="entry name" value="Class I glutamine amidotransferase-like"/>
    <property type="match status" value="1"/>
</dbReference>
<keyword evidence="3 10" id="KW-0028">Amino-acid biosynthesis</keyword>
<dbReference type="PIRSF" id="PIRSF000495">
    <property type="entry name" value="Amidotransf_hisH"/>
    <property type="match status" value="1"/>
</dbReference>
<dbReference type="GO" id="GO:0016829">
    <property type="term" value="F:lyase activity"/>
    <property type="evidence" value="ECO:0007669"/>
    <property type="project" value="UniProtKB-KW"/>
</dbReference>
<evidence type="ECO:0000256" key="2">
    <source>
        <dbReference type="ARBA" id="ARBA00011152"/>
    </source>
</evidence>
<evidence type="ECO:0000256" key="10">
    <source>
        <dbReference type="HAMAP-Rule" id="MF_00278"/>
    </source>
</evidence>
<dbReference type="RefSeq" id="WP_118335391.1">
    <property type="nucleotide sequence ID" value="NZ_AP025567.1"/>
</dbReference>
<gene>
    <name evidence="10 13" type="primary">hisH</name>
    <name evidence="13" type="ORF">DW099_09895</name>
</gene>
<dbReference type="STRING" id="1776384.GCA_900086585_04343"/>
<reference evidence="13 14" key="1">
    <citation type="submission" date="2018-08" db="EMBL/GenBank/DDBJ databases">
        <title>A genome reference for cultivated species of the human gut microbiota.</title>
        <authorList>
            <person name="Zou Y."/>
            <person name="Xue W."/>
            <person name="Luo G."/>
        </authorList>
    </citation>
    <scope>NUCLEOTIDE SEQUENCE [LARGE SCALE GENOMIC DNA]</scope>
    <source>
        <strain evidence="13 14">AM07-24</strain>
    </source>
</reference>
<dbReference type="HAMAP" id="MF_00278">
    <property type="entry name" value="HisH"/>
    <property type="match status" value="1"/>
</dbReference>
<dbReference type="UniPathway" id="UPA00031">
    <property type="reaction ID" value="UER00010"/>
</dbReference>
<comment type="catalytic activity">
    <reaction evidence="9 10">
        <text>L-glutamine + H2O = L-glutamate + NH4(+)</text>
        <dbReference type="Rhea" id="RHEA:15889"/>
        <dbReference type="ChEBI" id="CHEBI:15377"/>
        <dbReference type="ChEBI" id="CHEBI:28938"/>
        <dbReference type="ChEBI" id="CHEBI:29985"/>
        <dbReference type="ChEBI" id="CHEBI:58359"/>
        <dbReference type="EC" id="3.5.1.2"/>
    </reaction>
</comment>
<comment type="subcellular location">
    <subcellularLocation>
        <location evidence="10">Cytoplasm</location>
    </subcellularLocation>
</comment>
<evidence type="ECO:0000313" key="14">
    <source>
        <dbReference type="Proteomes" id="UP000284841"/>
    </source>
</evidence>
<accession>A0A415E513</accession>
<dbReference type="EMBL" id="QRMS01000002">
    <property type="protein sequence ID" value="RHJ88679.1"/>
    <property type="molecule type" value="Genomic_DNA"/>
</dbReference>
<dbReference type="GO" id="GO:0000105">
    <property type="term" value="P:L-histidine biosynthetic process"/>
    <property type="evidence" value="ECO:0007669"/>
    <property type="project" value="UniProtKB-UniRule"/>
</dbReference>
<dbReference type="PROSITE" id="PS51273">
    <property type="entry name" value="GATASE_TYPE_1"/>
    <property type="match status" value="1"/>
</dbReference>
<keyword evidence="10" id="KW-0963">Cytoplasm</keyword>
<evidence type="ECO:0000256" key="11">
    <source>
        <dbReference type="PIRSR" id="PIRSR000495-1"/>
    </source>
</evidence>
<dbReference type="EC" id="3.5.1.2" evidence="10"/>